<proteinExistence type="predicted"/>
<sequence>MEPRPVMEKDLKGEEKGLTEDIISLGKKVKYFEKQYNDAQGQLRDIVRRYLSHPKSQACTGDHAEVTGPQFAPGSYKTQLLSHLPPLPAKDMSSTDDVKSRAAQLRADANARYESGDFAAARAGYTKAIELDPADASLHSNRAQANLALKNHLDAIEDATKLLARFRSAVSSWKRAIESLPPDAQMTDADKIMRLECERGLASTLRDATEMERSVQESQETFLESIPPASAGENEENARTGSLPWDRASALLPELKRSRSQKLTSSAWVILSAHQEFERGKFGFGKPTQTSEDSPHYTDGNLGTIGILVGSIMRDPRAFYLEGPEWLGKYNSQVQFELRKADAWFSDEVGTIIREVQERLTAKGWDDVRPAISTTINVWVMHGFLAQKVNQKPDDALDFLGRALALLEWGLSMRENIPAEERGIVFSDEYIRAVKRFYFQAFMAVCPSNFHHSLFFCLMPGRNSEYRLDDLHGMLREYISNIVSNLPQLGQPSAFGQLGPDLIASFWMYPMAEAYSNLGWIHFRRAVEGYVDEADVDTEFDLASQFYIKAALGFDPDDEYYCYYLAEAVNALWNRQAPLLDILPWCDKIAEALPKMKKIWEWSQFRHARDPVLKQVLDFEEKAHAKLQSGEMTVADRMLPDVRHFIRLR</sequence>
<evidence type="ECO:0000313" key="1">
    <source>
        <dbReference type="EMBL" id="KAI0035138.1"/>
    </source>
</evidence>
<name>A0ACB8QUE6_9AGAM</name>
<accession>A0ACB8QUE6</accession>
<reference evidence="1" key="2">
    <citation type="journal article" date="2022" name="New Phytol.">
        <title>Evolutionary transition to the ectomycorrhizal habit in the genomes of a hyperdiverse lineage of mushroom-forming fungi.</title>
        <authorList>
            <person name="Looney B."/>
            <person name="Miyauchi S."/>
            <person name="Morin E."/>
            <person name="Drula E."/>
            <person name="Courty P.E."/>
            <person name="Kohler A."/>
            <person name="Kuo A."/>
            <person name="LaButti K."/>
            <person name="Pangilinan J."/>
            <person name="Lipzen A."/>
            <person name="Riley R."/>
            <person name="Andreopoulos W."/>
            <person name="He G."/>
            <person name="Johnson J."/>
            <person name="Nolan M."/>
            <person name="Tritt A."/>
            <person name="Barry K.W."/>
            <person name="Grigoriev I.V."/>
            <person name="Nagy L.G."/>
            <person name="Hibbett D."/>
            <person name="Henrissat B."/>
            <person name="Matheny P.B."/>
            <person name="Labbe J."/>
            <person name="Martin F.M."/>
        </authorList>
    </citation>
    <scope>NUCLEOTIDE SEQUENCE</scope>
    <source>
        <strain evidence="1">EC-137</strain>
    </source>
</reference>
<dbReference type="Proteomes" id="UP000814128">
    <property type="component" value="Unassembled WGS sequence"/>
</dbReference>
<organism evidence="1 2">
    <name type="scientific">Vararia minispora EC-137</name>
    <dbReference type="NCBI Taxonomy" id="1314806"/>
    <lineage>
        <taxon>Eukaryota</taxon>
        <taxon>Fungi</taxon>
        <taxon>Dikarya</taxon>
        <taxon>Basidiomycota</taxon>
        <taxon>Agaricomycotina</taxon>
        <taxon>Agaricomycetes</taxon>
        <taxon>Russulales</taxon>
        <taxon>Lachnocladiaceae</taxon>
        <taxon>Vararia</taxon>
    </lineage>
</organism>
<protein>
    <submittedName>
        <fullName evidence="1">Uncharacterized protein</fullName>
    </submittedName>
</protein>
<keyword evidence="2" id="KW-1185">Reference proteome</keyword>
<comment type="caution">
    <text evidence="1">The sequence shown here is derived from an EMBL/GenBank/DDBJ whole genome shotgun (WGS) entry which is preliminary data.</text>
</comment>
<dbReference type="EMBL" id="MU273489">
    <property type="protein sequence ID" value="KAI0035138.1"/>
    <property type="molecule type" value="Genomic_DNA"/>
</dbReference>
<evidence type="ECO:0000313" key="2">
    <source>
        <dbReference type="Proteomes" id="UP000814128"/>
    </source>
</evidence>
<gene>
    <name evidence="1" type="ORF">K488DRAFT_68643</name>
</gene>
<reference evidence="1" key="1">
    <citation type="submission" date="2021-02" db="EMBL/GenBank/DDBJ databases">
        <authorList>
            <consortium name="DOE Joint Genome Institute"/>
            <person name="Ahrendt S."/>
            <person name="Looney B.P."/>
            <person name="Miyauchi S."/>
            <person name="Morin E."/>
            <person name="Drula E."/>
            <person name="Courty P.E."/>
            <person name="Chicoki N."/>
            <person name="Fauchery L."/>
            <person name="Kohler A."/>
            <person name="Kuo A."/>
            <person name="Labutti K."/>
            <person name="Pangilinan J."/>
            <person name="Lipzen A."/>
            <person name="Riley R."/>
            <person name="Andreopoulos W."/>
            <person name="He G."/>
            <person name="Johnson J."/>
            <person name="Barry K.W."/>
            <person name="Grigoriev I.V."/>
            <person name="Nagy L."/>
            <person name="Hibbett D."/>
            <person name="Henrissat B."/>
            <person name="Matheny P.B."/>
            <person name="Labbe J."/>
            <person name="Martin F."/>
        </authorList>
    </citation>
    <scope>NUCLEOTIDE SEQUENCE</scope>
    <source>
        <strain evidence="1">EC-137</strain>
    </source>
</reference>